<sequence length="343" mass="35949">MGTFLDQHVGLGLVRHELVAAARFDRFQQRLAQSCSWARQRADRAALLRRTSGGTKRARSEAQTALSLDALCPPALITLAKSDPTHLARETAEAEDSRLRAGGRPPPTPAPPVDGRAMAQKRFWLAFAVMEAEAALLKATTQAVALVDAAKAHSAPPHLLQWAQDCVRALRKVGDIRPVTHSLWGHRAALARRMALKERPPANPSGGYSAACLGPQQASDVLTTQVGHPHARAPGADDLAAPPQRAALPTVVVVPPAALAAAAERASAALTAWTAAVSAVTTSLTSRRPSTAGRRSSRAAVPLQLRVSGFTGGSVVLLSACDAKGPLAPVPAAIQVGIECHRQ</sequence>
<evidence type="ECO:0000256" key="1">
    <source>
        <dbReference type="SAM" id="MobiDB-lite"/>
    </source>
</evidence>
<feature type="compositionally biased region" description="Basic and acidic residues" evidence="1">
    <location>
        <begin position="83"/>
        <end position="99"/>
    </location>
</feature>
<dbReference type="AlphaFoldDB" id="A0A5A8D375"/>
<evidence type="ECO:0000313" key="2">
    <source>
        <dbReference type="EMBL" id="KAA0159067.1"/>
    </source>
</evidence>
<accession>A0A5A8D375</accession>
<gene>
    <name evidence="2" type="ORF">FNF28_06004</name>
</gene>
<organism evidence="2 3">
    <name type="scientific">Cafeteria roenbergensis</name>
    <name type="common">Marine flagellate</name>
    <dbReference type="NCBI Taxonomy" id="33653"/>
    <lineage>
        <taxon>Eukaryota</taxon>
        <taxon>Sar</taxon>
        <taxon>Stramenopiles</taxon>
        <taxon>Bigyra</taxon>
        <taxon>Opalozoa</taxon>
        <taxon>Bicosoecida</taxon>
        <taxon>Cafeteriaceae</taxon>
        <taxon>Cafeteria</taxon>
    </lineage>
</organism>
<comment type="caution">
    <text evidence="2">The sequence shown here is derived from an EMBL/GenBank/DDBJ whole genome shotgun (WGS) entry which is preliminary data.</text>
</comment>
<name>A0A5A8D375_CAFRO</name>
<feature type="region of interest" description="Disordered" evidence="1">
    <location>
        <begin position="83"/>
        <end position="114"/>
    </location>
</feature>
<evidence type="ECO:0000313" key="3">
    <source>
        <dbReference type="Proteomes" id="UP000324907"/>
    </source>
</evidence>
<dbReference type="EMBL" id="VLTL01000137">
    <property type="protein sequence ID" value="KAA0159067.1"/>
    <property type="molecule type" value="Genomic_DNA"/>
</dbReference>
<proteinExistence type="predicted"/>
<reference evidence="2 3" key="1">
    <citation type="submission" date="2019-07" db="EMBL/GenBank/DDBJ databases">
        <title>Genomes of Cafeteria roenbergensis.</title>
        <authorList>
            <person name="Fischer M.G."/>
            <person name="Hackl T."/>
            <person name="Roman M."/>
        </authorList>
    </citation>
    <scope>NUCLEOTIDE SEQUENCE [LARGE SCALE GENOMIC DNA]</scope>
    <source>
        <strain evidence="2 3">RCC970-E3</strain>
    </source>
</reference>
<dbReference type="Proteomes" id="UP000324907">
    <property type="component" value="Unassembled WGS sequence"/>
</dbReference>
<protein>
    <submittedName>
        <fullName evidence="2">Uncharacterized protein</fullName>
    </submittedName>
</protein>